<evidence type="ECO:0000256" key="16">
    <source>
        <dbReference type="ARBA" id="ARBA00023221"/>
    </source>
</evidence>
<dbReference type="KEGG" id="lak:106179226"/>
<dbReference type="OrthoDB" id="2401875at2759"/>
<dbReference type="InterPro" id="IPR027417">
    <property type="entry name" value="P-loop_NTPase"/>
</dbReference>
<dbReference type="Gene3D" id="3.40.50.300">
    <property type="entry name" value="P-loop containing nucleotide triphosphate hydrolases"/>
    <property type="match status" value="1"/>
</dbReference>
<dbReference type="GO" id="GO:0005829">
    <property type="term" value="C:cytosol"/>
    <property type="evidence" value="ECO:0007669"/>
    <property type="project" value="UniProtKB-SubCell"/>
</dbReference>
<keyword evidence="8 18" id="KW-0547">Nucleotide-binding</keyword>
<dbReference type="FunCoup" id="A0A1S3K6T8">
    <property type="interactions" value="794"/>
</dbReference>
<dbReference type="GO" id="GO:0006695">
    <property type="term" value="P:cholesterol biosynthetic process"/>
    <property type="evidence" value="ECO:0007669"/>
    <property type="project" value="UniProtKB-KW"/>
</dbReference>
<dbReference type="InParanoid" id="A0A1S3K6T8"/>
<dbReference type="GeneID" id="106179226"/>
<keyword evidence="14" id="KW-0443">Lipid metabolism</keyword>
<dbReference type="UniPathway" id="UPA00057">
    <property type="reaction ID" value="UER00099"/>
</dbReference>
<evidence type="ECO:0000256" key="4">
    <source>
        <dbReference type="ARBA" id="ARBA00022490"/>
    </source>
</evidence>
<dbReference type="GO" id="GO:0004631">
    <property type="term" value="F:phosphomevalonate kinase activity"/>
    <property type="evidence" value="ECO:0007669"/>
    <property type="project" value="UniProtKB-EC"/>
</dbReference>
<evidence type="ECO:0000256" key="3">
    <source>
        <dbReference type="ARBA" id="ARBA00012958"/>
    </source>
</evidence>
<evidence type="ECO:0000256" key="9">
    <source>
        <dbReference type="ARBA" id="ARBA00022777"/>
    </source>
</evidence>
<name>A0A1S3K6T8_LINAN</name>
<dbReference type="PANTHER" id="PTHR13101">
    <property type="entry name" value="PHOSPHOMEVALONATE KINASE"/>
    <property type="match status" value="1"/>
</dbReference>
<reference evidence="20" key="1">
    <citation type="submission" date="2025-08" db="UniProtKB">
        <authorList>
            <consortium name="RefSeq"/>
        </authorList>
    </citation>
    <scope>IDENTIFICATION</scope>
    <source>
        <tissue evidence="20">Gonads</tissue>
    </source>
</reference>
<feature type="binding site" evidence="18">
    <location>
        <position position="177"/>
    </location>
    <ligand>
        <name>substrate</name>
    </ligand>
</feature>
<evidence type="ECO:0000256" key="2">
    <source>
        <dbReference type="ARBA" id="ARBA00005017"/>
    </source>
</evidence>
<evidence type="ECO:0000256" key="13">
    <source>
        <dbReference type="ARBA" id="ARBA00023011"/>
    </source>
</evidence>
<keyword evidence="13" id="KW-0756">Sterol biosynthesis</keyword>
<accession>A0A1S3K6T8</accession>
<feature type="binding site" evidence="18">
    <location>
        <begin position="22"/>
        <end position="28"/>
    </location>
    <ligand>
        <name>ATP</name>
        <dbReference type="ChEBI" id="CHEBI:30616"/>
    </ligand>
</feature>
<keyword evidence="15" id="KW-1207">Sterol metabolism</keyword>
<keyword evidence="7" id="KW-0808">Transferase</keyword>
<keyword evidence="12" id="KW-0752">Steroid biosynthesis</keyword>
<evidence type="ECO:0000256" key="10">
    <source>
        <dbReference type="ARBA" id="ARBA00022778"/>
    </source>
</evidence>
<dbReference type="AlphaFoldDB" id="A0A1S3K6T8"/>
<evidence type="ECO:0000256" key="8">
    <source>
        <dbReference type="ARBA" id="ARBA00022741"/>
    </source>
</evidence>
<dbReference type="NCBIfam" id="TIGR01223">
    <property type="entry name" value="Pmev_kin_anim"/>
    <property type="match status" value="1"/>
</dbReference>
<evidence type="ECO:0000256" key="15">
    <source>
        <dbReference type="ARBA" id="ARBA00023166"/>
    </source>
</evidence>
<keyword evidence="16" id="KW-0753">Steroid metabolism</keyword>
<comment type="pathway">
    <text evidence="2">Isoprenoid biosynthesis; isopentenyl diphosphate biosynthesis via mevalonate pathway; isopentenyl diphosphate from (R)-mevalonate: step 2/3.</text>
</comment>
<evidence type="ECO:0000256" key="1">
    <source>
        <dbReference type="ARBA" id="ARBA00004514"/>
    </source>
</evidence>
<dbReference type="OMA" id="YGFFCRA"/>
<evidence type="ECO:0000256" key="17">
    <source>
        <dbReference type="ARBA" id="ARBA00034549"/>
    </source>
</evidence>
<dbReference type="Proteomes" id="UP000085678">
    <property type="component" value="Unplaced"/>
</dbReference>
<dbReference type="RefSeq" id="XP_013418217.1">
    <property type="nucleotide sequence ID" value="XM_013562763.1"/>
</dbReference>
<dbReference type="GO" id="GO:0005524">
    <property type="term" value="F:ATP binding"/>
    <property type="evidence" value="ECO:0007669"/>
    <property type="project" value="UniProtKB-KW"/>
</dbReference>
<keyword evidence="9 20" id="KW-0418">Kinase</keyword>
<dbReference type="InterPro" id="IPR005919">
    <property type="entry name" value="Pmev_kin_anim"/>
</dbReference>
<evidence type="ECO:0000256" key="18">
    <source>
        <dbReference type="PIRSR" id="PIRSR036639-1"/>
    </source>
</evidence>
<comment type="subcellular location">
    <subcellularLocation>
        <location evidence="1">Cytoplasm</location>
        <location evidence="1">Cytosol</location>
    </subcellularLocation>
</comment>
<dbReference type="PIRSF" id="PIRSF036639">
    <property type="entry name" value="PMK_anim"/>
    <property type="match status" value="1"/>
</dbReference>
<keyword evidence="19" id="KW-1185">Reference proteome</keyword>
<dbReference type="PANTHER" id="PTHR13101:SF1">
    <property type="entry name" value="PHOSPHOMEVALONATE KINASE"/>
    <property type="match status" value="1"/>
</dbReference>
<feature type="binding site" evidence="18">
    <location>
        <position position="148"/>
    </location>
    <ligand>
        <name>ATP</name>
        <dbReference type="ChEBI" id="CHEBI:30616"/>
    </ligand>
</feature>
<dbReference type="STRING" id="7574.A0A1S3K6T8"/>
<keyword evidence="6" id="KW-0153">Cholesterol metabolism</keyword>
<evidence type="ECO:0000313" key="19">
    <source>
        <dbReference type="Proteomes" id="UP000085678"/>
    </source>
</evidence>
<keyword evidence="11 18" id="KW-0067">ATP-binding</keyword>
<evidence type="ECO:0000256" key="5">
    <source>
        <dbReference type="ARBA" id="ARBA00022516"/>
    </source>
</evidence>
<evidence type="ECO:0000256" key="14">
    <source>
        <dbReference type="ARBA" id="ARBA00023098"/>
    </source>
</evidence>
<organism evidence="19 20">
    <name type="scientific">Lingula anatina</name>
    <name type="common">Brachiopod</name>
    <name type="synonym">Lingula unguis</name>
    <dbReference type="NCBI Taxonomy" id="7574"/>
    <lineage>
        <taxon>Eukaryota</taxon>
        <taxon>Metazoa</taxon>
        <taxon>Spiralia</taxon>
        <taxon>Lophotrochozoa</taxon>
        <taxon>Brachiopoda</taxon>
        <taxon>Linguliformea</taxon>
        <taxon>Lingulata</taxon>
        <taxon>Lingulida</taxon>
        <taxon>Linguloidea</taxon>
        <taxon>Lingulidae</taxon>
        <taxon>Lingula</taxon>
    </lineage>
</organism>
<dbReference type="Pfam" id="PF04275">
    <property type="entry name" value="P-mevalo_kinase"/>
    <property type="match status" value="1"/>
</dbReference>
<evidence type="ECO:0000256" key="6">
    <source>
        <dbReference type="ARBA" id="ARBA00022548"/>
    </source>
</evidence>
<keyword evidence="10" id="KW-0152">Cholesterol biosynthesis</keyword>
<sequence>MSDRPSVVSRITPAVVLVFSGKRKSGKDFITEIIQKRLGFEVCSIMRLSGPLKSQYAKEHRLDADRLLDATSYKEHYRADMIKWGEERRQKDPSYFCRLATEGMSALKPVWIISDARRKTDIEYFNSFYKEQTLLIRVQAKESVRMDRGWKFTSGVDDAESECDLDSGITWHMIIDNNGQEEQLNIHLQTLIDKINNKLQSQDS</sequence>
<evidence type="ECO:0000313" key="20">
    <source>
        <dbReference type="RefSeq" id="XP_013418217.1"/>
    </source>
</evidence>
<protein>
    <recommendedName>
        <fullName evidence="17">Phosphomevalonate kinase</fullName>
        <ecNumber evidence="3">2.7.4.2</ecNumber>
    </recommendedName>
</protein>
<dbReference type="EC" id="2.7.4.2" evidence="3"/>
<dbReference type="FunFam" id="3.40.50.300:FF:001026">
    <property type="entry name" value="Phosphomevalonate kinase"/>
    <property type="match status" value="1"/>
</dbReference>
<dbReference type="GO" id="GO:0019287">
    <property type="term" value="P:isopentenyl diphosphate biosynthetic process, mevalonate pathway"/>
    <property type="evidence" value="ECO:0007669"/>
    <property type="project" value="UniProtKB-UniPathway"/>
</dbReference>
<gene>
    <name evidence="20" type="primary">LOC106179226</name>
</gene>
<evidence type="ECO:0000256" key="7">
    <source>
        <dbReference type="ARBA" id="ARBA00022679"/>
    </source>
</evidence>
<keyword evidence="4" id="KW-0963">Cytoplasm</keyword>
<evidence type="ECO:0000256" key="12">
    <source>
        <dbReference type="ARBA" id="ARBA00022955"/>
    </source>
</evidence>
<proteinExistence type="predicted"/>
<keyword evidence="5" id="KW-0444">Lipid biosynthesis</keyword>
<evidence type="ECO:0000256" key="11">
    <source>
        <dbReference type="ARBA" id="ARBA00022840"/>
    </source>
</evidence>